<reference evidence="1" key="1">
    <citation type="submission" date="2023-05" db="EMBL/GenBank/DDBJ databases">
        <authorList>
            <person name="Zhang X."/>
        </authorList>
    </citation>
    <scope>NUCLEOTIDE SEQUENCE</scope>
    <source>
        <strain evidence="1">YF14B1</strain>
    </source>
</reference>
<dbReference type="InterPro" id="IPR011042">
    <property type="entry name" value="6-blade_b-propeller_TolB-like"/>
</dbReference>
<dbReference type="EMBL" id="JASJOS010000008">
    <property type="protein sequence ID" value="MDJ1482648.1"/>
    <property type="molecule type" value="Genomic_DNA"/>
</dbReference>
<gene>
    <name evidence="1" type="ORF">QNI16_19265</name>
</gene>
<comment type="caution">
    <text evidence="1">The sequence shown here is derived from an EMBL/GenBank/DDBJ whole genome shotgun (WGS) entry which is preliminary data.</text>
</comment>
<dbReference type="SUPFAM" id="SSF63829">
    <property type="entry name" value="Calcium-dependent phosphotriesterase"/>
    <property type="match status" value="1"/>
</dbReference>
<accession>A0AAE3QU28</accession>
<dbReference type="Gene3D" id="2.120.10.30">
    <property type="entry name" value="TolB, C-terminal domain"/>
    <property type="match status" value="1"/>
</dbReference>
<dbReference type="RefSeq" id="WP_313981939.1">
    <property type="nucleotide sequence ID" value="NZ_JASJOS010000008.1"/>
</dbReference>
<dbReference type="Proteomes" id="UP001241110">
    <property type="component" value="Unassembled WGS sequence"/>
</dbReference>
<evidence type="ECO:0000313" key="2">
    <source>
        <dbReference type="Proteomes" id="UP001241110"/>
    </source>
</evidence>
<evidence type="ECO:0000313" key="1">
    <source>
        <dbReference type="EMBL" id="MDJ1482648.1"/>
    </source>
</evidence>
<sequence length="355" mass="39329">MAITFSRKLLWTGFLLLLFITGKILAQTGMKLSKPRLFVQLDSTCMTPDAMAFDESGNFYLSVTNATTYDRFGAKIIKLSPEGKILDTWTSLPKNPLTGKVHPMGMAIGSDGYLYIADNQNFASGKQASRVLRAKLEKGTIQKIETVVSGLQVANGLRFYNGYIYITDAWTDHARKSGIYRFLISELAKQTILLNPQNRAHYLVYEMQLDDATTDGVGVDGMDFDRNGNLYVGNFSDGKLIKISFDKNSQMPAIIPVLKQAELVGCDGIFFDKKSNSLLIANFLENSILQYSLTEKKLVILWSNKDAACGAELDCPCDLAVIGNQLVVVNFDTNTTNANKTIDNCNTLSVFDILR</sequence>
<protein>
    <recommendedName>
        <fullName evidence="3">SMP-30/Gluconolactonase/LRE-like region domain-containing protein</fullName>
    </recommendedName>
</protein>
<evidence type="ECO:0008006" key="3">
    <source>
        <dbReference type="Google" id="ProtNLM"/>
    </source>
</evidence>
<dbReference type="AlphaFoldDB" id="A0AAE3QU28"/>
<name>A0AAE3QU28_9BACT</name>
<organism evidence="1 2">
    <name type="scientific">Xanthocytophaga flava</name>
    <dbReference type="NCBI Taxonomy" id="3048013"/>
    <lineage>
        <taxon>Bacteria</taxon>
        <taxon>Pseudomonadati</taxon>
        <taxon>Bacteroidota</taxon>
        <taxon>Cytophagia</taxon>
        <taxon>Cytophagales</taxon>
        <taxon>Rhodocytophagaceae</taxon>
        <taxon>Xanthocytophaga</taxon>
    </lineage>
</organism>
<proteinExistence type="predicted"/>